<dbReference type="EMBL" id="JAGGLU010000010">
    <property type="protein sequence ID" value="MBP2058508.1"/>
    <property type="molecule type" value="Genomic_DNA"/>
</dbReference>
<feature type="transmembrane region" description="Helical" evidence="9">
    <location>
        <begin position="39"/>
        <end position="60"/>
    </location>
</feature>
<evidence type="ECO:0000256" key="6">
    <source>
        <dbReference type="ARBA" id="ARBA00022989"/>
    </source>
</evidence>
<accession>A0ABS4MFP5</accession>
<dbReference type="Proteomes" id="UP001519292">
    <property type="component" value="Unassembled WGS sequence"/>
</dbReference>
<feature type="transmembrane region" description="Helical" evidence="9">
    <location>
        <begin position="328"/>
        <end position="350"/>
    </location>
</feature>
<sequence>MAEKTAKKDTLITKLDKVLTPVGQKLGNEKHLQAISNGMLFGLPFLVIGSFFLIIANPPINIDRYNPHTANFFMKIMAGWKYWAVANYSAITQPFNMTMGIFGVICAFGIGYELSKNYKRLNAATDGMISMAVYMMVTTQVTKNNNINLNYLGTNGMFVAIIIGLLSVEVTRFIERRHWQLKLPDSIPPMVATFINSLIPLLANIIVFYGTNLIVVVLTHSDFPTFVLKILTPATALANNLWGFILIVTLGNLLWLIGVNGSNVIFPIVFAVGIAESGANAALVAKGLPPTHLMNLQMFRIAVLGGSGNTIALILLMMRSKVEKFRTLGKLAIIPGICSINEPIIFGVPICFNPIWGIPFLISPIINLILTYLAEEYHLIGMGYIVDPSFTPYFAQAYMCSMDWRNIIFWTLLIIIGVFIYLPFFRVAEKNELEQATRLKIAE</sequence>
<feature type="transmembrane region" description="Helical" evidence="9">
    <location>
        <begin position="237"/>
        <end position="257"/>
    </location>
</feature>
<dbReference type="PANTHER" id="PTHR33989:SF4">
    <property type="entry name" value="PTS SYSTEM N,N'-DIACETYLCHITOBIOSE-SPECIFIC EIIC COMPONENT"/>
    <property type="match status" value="1"/>
</dbReference>
<evidence type="ECO:0000256" key="4">
    <source>
        <dbReference type="ARBA" id="ARBA00022597"/>
    </source>
</evidence>
<comment type="caution">
    <text evidence="11">The sequence shown here is derived from an EMBL/GenBank/DDBJ whole genome shotgun (WGS) entry which is preliminary data.</text>
</comment>
<evidence type="ECO:0000256" key="1">
    <source>
        <dbReference type="ARBA" id="ARBA00004651"/>
    </source>
</evidence>
<feature type="transmembrane region" description="Helical" evidence="9">
    <location>
        <begin position="149"/>
        <end position="170"/>
    </location>
</feature>
<feature type="transmembrane region" description="Helical" evidence="9">
    <location>
        <begin position="191"/>
        <end position="217"/>
    </location>
</feature>
<keyword evidence="5 9" id="KW-0812">Transmembrane</keyword>
<evidence type="ECO:0000256" key="3">
    <source>
        <dbReference type="ARBA" id="ARBA00022475"/>
    </source>
</evidence>
<evidence type="ECO:0000256" key="5">
    <source>
        <dbReference type="ARBA" id="ARBA00022692"/>
    </source>
</evidence>
<evidence type="ECO:0000259" key="10">
    <source>
        <dbReference type="PROSITE" id="PS51105"/>
    </source>
</evidence>
<feature type="transmembrane region" description="Helical" evidence="9">
    <location>
        <begin position="407"/>
        <end position="425"/>
    </location>
</feature>
<feature type="transmembrane region" description="Helical" evidence="9">
    <location>
        <begin position="356"/>
        <end position="374"/>
    </location>
</feature>
<dbReference type="PIRSF" id="PIRSF006351">
    <property type="entry name" value="PTS_EIIC-Cellobiose"/>
    <property type="match status" value="1"/>
</dbReference>
<keyword evidence="2 8" id="KW-0813">Transport</keyword>
<comment type="function">
    <text evidence="8">The phosphoenolpyruvate-dependent sugar phosphotransferase system (PTS), a major carbohydrate active -transport system, catalyzes the phosphorylation of incoming sugar substrates concomitant with their translocation across the cell membrane.</text>
</comment>
<keyword evidence="12" id="KW-1185">Reference proteome</keyword>
<evidence type="ECO:0000256" key="8">
    <source>
        <dbReference type="PIRNR" id="PIRNR006351"/>
    </source>
</evidence>
<dbReference type="NCBIfam" id="TIGR00410">
    <property type="entry name" value="lacE"/>
    <property type="match status" value="1"/>
</dbReference>
<dbReference type="InterPro" id="IPR004501">
    <property type="entry name" value="PTS_EIIC_3"/>
</dbReference>
<evidence type="ECO:0000256" key="2">
    <source>
        <dbReference type="ARBA" id="ARBA00022448"/>
    </source>
</evidence>
<feature type="transmembrane region" description="Helical" evidence="9">
    <location>
        <begin position="97"/>
        <end position="114"/>
    </location>
</feature>
<dbReference type="Pfam" id="PF02378">
    <property type="entry name" value="PTS_EIIC"/>
    <property type="match status" value="1"/>
</dbReference>
<evidence type="ECO:0000256" key="9">
    <source>
        <dbReference type="SAM" id="Phobius"/>
    </source>
</evidence>
<keyword evidence="3 8" id="KW-1003">Cell membrane</keyword>
<reference evidence="11 12" key="1">
    <citation type="submission" date="2021-03" db="EMBL/GenBank/DDBJ databases">
        <title>Genomic Encyclopedia of Type Strains, Phase IV (KMG-IV): sequencing the most valuable type-strain genomes for metagenomic binning, comparative biology and taxonomic classification.</title>
        <authorList>
            <person name="Goeker M."/>
        </authorList>
    </citation>
    <scope>NUCLEOTIDE SEQUENCE [LARGE SCALE GENOMIC DNA]</scope>
    <source>
        <strain evidence="11 12">DSM 101872</strain>
    </source>
</reference>
<comment type="subcellular location">
    <subcellularLocation>
        <location evidence="1">Cell membrane</location>
        <topology evidence="1">Multi-pass membrane protein</topology>
    </subcellularLocation>
</comment>
<dbReference type="InterPro" id="IPR004796">
    <property type="entry name" value="PTS_IIC_cello"/>
</dbReference>
<dbReference type="RefSeq" id="WP_209687240.1">
    <property type="nucleotide sequence ID" value="NZ_JAGGLU010000010.1"/>
</dbReference>
<gene>
    <name evidence="11" type="ORF">J2Z60_001693</name>
</gene>
<keyword evidence="6 9" id="KW-1133">Transmembrane helix</keyword>
<keyword evidence="4 8" id="KW-0762">Sugar transport</keyword>
<organism evidence="11 12">
    <name type="scientific">Lactobacillus colini</name>
    <dbReference type="NCBI Taxonomy" id="1819254"/>
    <lineage>
        <taxon>Bacteria</taxon>
        <taxon>Bacillati</taxon>
        <taxon>Bacillota</taxon>
        <taxon>Bacilli</taxon>
        <taxon>Lactobacillales</taxon>
        <taxon>Lactobacillaceae</taxon>
        <taxon>Lactobacillus</taxon>
    </lineage>
</organism>
<evidence type="ECO:0000313" key="11">
    <source>
        <dbReference type="EMBL" id="MBP2058508.1"/>
    </source>
</evidence>
<proteinExistence type="predicted"/>
<dbReference type="PANTHER" id="PTHR33989">
    <property type="match status" value="1"/>
</dbReference>
<dbReference type="InterPro" id="IPR003352">
    <property type="entry name" value="PTS_EIIC"/>
</dbReference>
<protein>
    <recommendedName>
        <fullName evidence="8">Permease IIC component</fullName>
    </recommendedName>
</protein>
<dbReference type="PROSITE" id="PS51105">
    <property type="entry name" value="PTS_EIIC_TYPE_3"/>
    <property type="match status" value="1"/>
</dbReference>
<feature type="domain" description="PTS EIIC type-3" evidence="10">
    <location>
        <begin position="15"/>
        <end position="424"/>
    </location>
</feature>
<name>A0ABS4MFP5_9LACO</name>
<dbReference type="InterPro" id="IPR051088">
    <property type="entry name" value="PTS_Sugar-EIIC/EIIB"/>
</dbReference>
<keyword evidence="7 8" id="KW-0472">Membrane</keyword>
<feature type="transmembrane region" description="Helical" evidence="9">
    <location>
        <begin position="297"/>
        <end position="316"/>
    </location>
</feature>
<evidence type="ECO:0000256" key="7">
    <source>
        <dbReference type="ARBA" id="ARBA00023136"/>
    </source>
</evidence>
<evidence type="ECO:0000313" key="12">
    <source>
        <dbReference type="Proteomes" id="UP001519292"/>
    </source>
</evidence>